<keyword evidence="8" id="KW-1185">Reference proteome</keyword>
<evidence type="ECO:0000256" key="1">
    <source>
        <dbReference type="ARBA" id="ARBA00004141"/>
    </source>
</evidence>
<dbReference type="KEGG" id="asx:CDL62_01640"/>
<keyword evidence="2 5" id="KW-0812">Transmembrane</keyword>
<evidence type="ECO:0000256" key="2">
    <source>
        <dbReference type="ARBA" id="ARBA00022692"/>
    </source>
</evidence>
<gene>
    <name evidence="7" type="ORF">SAMN03080601_01831</name>
</gene>
<keyword evidence="4 5" id="KW-0472">Membrane</keyword>
<dbReference type="Gene3D" id="1.25.40.10">
    <property type="entry name" value="Tetratricopeptide repeat domain"/>
    <property type="match status" value="1"/>
</dbReference>
<evidence type="ECO:0000313" key="7">
    <source>
        <dbReference type="EMBL" id="SKC06713.1"/>
    </source>
</evidence>
<proteinExistence type="predicted"/>
<feature type="transmembrane region" description="Helical" evidence="5">
    <location>
        <begin position="499"/>
        <end position="518"/>
    </location>
</feature>
<dbReference type="Pfam" id="PF04932">
    <property type="entry name" value="Wzy_C"/>
    <property type="match status" value="1"/>
</dbReference>
<dbReference type="InterPro" id="IPR011990">
    <property type="entry name" value="TPR-like_helical_dom_sf"/>
</dbReference>
<dbReference type="RefSeq" id="WP_079557575.1">
    <property type="nucleotide sequence ID" value="NZ_CP021904.1"/>
</dbReference>
<evidence type="ECO:0000313" key="8">
    <source>
        <dbReference type="Proteomes" id="UP000191055"/>
    </source>
</evidence>
<organism evidence="7 8">
    <name type="scientific">Alkalitalea saponilacus</name>
    <dbReference type="NCBI Taxonomy" id="889453"/>
    <lineage>
        <taxon>Bacteria</taxon>
        <taxon>Pseudomonadati</taxon>
        <taxon>Bacteroidota</taxon>
        <taxon>Bacteroidia</taxon>
        <taxon>Marinilabiliales</taxon>
        <taxon>Marinilabiliaceae</taxon>
        <taxon>Alkalitalea</taxon>
    </lineage>
</organism>
<reference evidence="7 8" key="1">
    <citation type="submission" date="2017-02" db="EMBL/GenBank/DDBJ databases">
        <authorList>
            <person name="Peterson S.W."/>
        </authorList>
    </citation>
    <scope>NUCLEOTIDE SEQUENCE [LARGE SCALE GENOMIC DNA]</scope>
    <source>
        <strain evidence="7 8">DSM 24412</strain>
    </source>
</reference>
<dbReference type="GO" id="GO:0016874">
    <property type="term" value="F:ligase activity"/>
    <property type="evidence" value="ECO:0007669"/>
    <property type="project" value="UniProtKB-KW"/>
</dbReference>
<feature type="transmembrane region" description="Helical" evidence="5">
    <location>
        <begin position="80"/>
        <end position="96"/>
    </location>
</feature>
<dbReference type="InterPro" id="IPR051533">
    <property type="entry name" value="WaaL-like"/>
</dbReference>
<dbReference type="PANTHER" id="PTHR37422:SF13">
    <property type="entry name" value="LIPOPOLYSACCHARIDE BIOSYNTHESIS PROTEIN PA4999-RELATED"/>
    <property type="match status" value="1"/>
</dbReference>
<sequence length="680" mass="75759">MAALFATVFLAKGGLFNALVTVKQYGLEQVALIPALFLVISFPFIKSIRFTIADTFVLLFAIWYIFNEIIISGTPFRSTGQIYFDVVLWMVVYLFVRGASHRLVFVWGVAVIWMIVTIMQSGLGLLQLYGFEVSYHGLFSITGTFHNPGPFSGFLVSGLPLALGVLCHTNCYTEVKRSEIPLKRKNSGDTERHGGYYIKWVGITLSYDLIAKYAIQTLAWITLVSVFLVLPPAQSRAAWIAGVVGCLYLVIAYPGILPIRDNLFRRIKKISFPVRALFFAAFLLMTTASVAGLYIMKQGSADGRLLMWQVTSQLIKERPITGHGTGAFNALYMNEQANWFASGKGTQAQSMVAGSPDAPFNEPLKLWLENGLIGILLAGGILYLIFFQKKQPTPNFELQTLNLKPTTINSQLSTHNHQLTTINYKLSTINPEPSTQNYQPSTLNPKLITGIKGALISLLTFSLFSYPFDISSFILQLIVLVAILAGTTKTVFSITGRKVLFLTIPVAILLIAATIHFIPQRQTHHQAMKTWQEANRFYNIRSYNISAEAYKEAFPALQTNGLFLQMYGKALSMDDQHLKSNEILALAQQRFSSQIIQNTLGDNHKALGNYTQAEAAYIKSTNMIPSLLLPKYLLAKLYTESGQHHKAQQTAEEILNSPIKVESSATREIINEMKSVINEQ</sequence>
<feature type="transmembrane region" description="Helical" evidence="5">
    <location>
        <begin position="103"/>
        <end position="131"/>
    </location>
</feature>
<feature type="transmembrane region" description="Helical" evidence="5">
    <location>
        <begin position="151"/>
        <end position="175"/>
    </location>
</feature>
<dbReference type="OrthoDB" id="1454576at2"/>
<evidence type="ECO:0000259" key="6">
    <source>
        <dbReference type="Pfam" id="PF04932"/>
    </source>
</evidence>
<feature type="transmembrane region" description="Helical" evidence="5">
    <location>
        <begin position="276"/>
        <end position="296"/>
    </location>
</feature>
<name>A0A1T5GE67_9BACT</name>
<feature type="domain" description="O-antigen ligase-related" evidence="6">
    <location>
        <begin position="222"/>
        <end position="377"/>
    </location>
</feature>
<accession>A0A1T5GE67</accession>
<feature type="transmembrane region" description="Helical" evidence="5">
    <location>
        <begin position="366"/>
        <end position="386"/>
    </location>
</feature>
<dbReference type="InterPro" id="IPR007016">
    <property type="entry name" value="O-antigen_ligase-rel_domated"/>
</dbReference>
<keyword evidence="7" id="KW-0436">Ligase</keyword>
<keyword evidence="3 5" id="KW-1133">Transmembrane helix</keyword>
<feature type="transmembrane region" description="Helical" evidence="5">
    <location>
        <begin position="52"/>
        <end position="74"/>
    </location>
</feature>
<dbReference type="EMBL" id="FUYV01000009">
    <property type="protein sequence ID" value="SKC06713.1"/>
    <property type="molecule type" value="Genomic_DNA"/>
</dbReference>
<feature type="transmembrane region" description="Helical" evidence="5">
    <location>
        <begin position="28"/>
        <end position="45"/>
    </location>
</feature>
<comment type="subcellular location">
    <subcellularLocation>
        <location evidence="1">Membrane</location>
        <topology evidence="1">Multi-pass membrane protein</topology>
    </subcellularLocation>
</comment>
<evidence type="ECO:0000256" key="3">
    <source>
        <dbReference type="ARBA" id="ARBA00022989"/>
    </source>
</evidence>
<feature type="transmembrane region" description="Helical" evidence="5">
    <location>
        <begin position="237"/>
        <end position="256"/>
    </location>
</feature>
<feature type="transmembrane region" description="Helical" evidence="5">
    <location>
        <begin position="473"/>
        <end position="492"/>
    </location>
</feature>
<dbReference type="Proteomes" id="UP000191055">
    <property type="component" value="Unassembled WGS sequence"/>
</dbReference>
<protein>
    <submittedName>
        <fullName evidence="7">O-antigen ligase</fullName>
    </submittedName>
</protein>
<feature type="transmembrane region" description="Helical" evidence="5">
    <location>
        <begin position="447"/>
        <end position="467"/>
    </location>
</feature>
<dbReference type="GO" id="GO:0016020">
    <property type="term" value="C:membrane"/>
    <property type="evidence" value="ECO:0007669"/>
    <property type="project" value="UniProtKB-SubCell"/>
</dbReference>
<evidence type="ECO:0000256" key="5">
    <source>
        <dbReference type="SAM" id="Phobius"/>
    </source>
</evidence>
<dbReference type="PANTHER" id="PTHR37422">
    <property type="entry name" value="TEICHURONIC ACID BIOSYNTHESIS PROTEIN TUAE"/>
    <property type="match status" value="1"/>
</dbReference>
<evidence type="ECO:0000256" key="4">
    <source>
        <dbReference type="ARBA" id="ARBA00023136"/>
    </source>
</evidence>
<dbReference type="AlphaFoldDB" id="A0A1T5GE67"/>
<dbReference type="SUPFAM" id="SSF48452">
    <property type="entry name" value="TPR-like"/>
    <property type="match status" value="1"/>
</dbReference>
<feature type="transmembrane region" description="Helical" evidence="5">
    <location>
        <begin position="213"/>
        <end position="231"/>
    </location>
</feature>
<dbReference type="STRING" id="889453.SAMN03080601_01831"/>